<accession>A0A7T7BBX9</accession>
<proteinExistence type="predicted"/>
<organism evidence="1">
    <name type="scientific">Solanum betaceum</name>
    <name type="common">Tamarillo</name>
    <name type="synonym">Cyphomandra betacea</name>
    <dbReference type="NCBI Taxonomy" id="45843"/>
    <lineage>
        <taxon>Eukaryota</taxon>
        <taxon>Viridiplantae</taxon>
        <taxon>Streptophyta</taxon>
        <taxon>Embryophyta</taxon>
        <taxon>Tracheophyta</taxon>
        <taxon>Spermatophyta</taxon>
        <taxon>Magnoliopsida</taxon>
        <taxon>eudicotyledons</taxon>
        <taxon>Gunneridae</taxon>
        <taxon>Pentapetalae</taxon>
        <taxon>asterids</taxon>
        <taxon>lamiids</taxon>
        <taxon>Solanales</taxon>
        <taxon>Solanaceae</taxon>
        <taxon>Solanoideae</taxon>
        <taxon>Solaneae</taxon>
        <taxon>Solanum</taxon>
    </lineage>
</organism>
<dbReference type="AlphaFoldDB" id="A0A7T7BBX9"/>
<reference evidence="1" key="1">
    <citation type="submission" date="2020-10" db="EMBL/GenBank/DDBJ databases">
        <authorList>
            <person name="Li S."/>
            <person name="Dong Q."/>
        </authorList>
    </citation>
    <scope>NUCLEOTIDE SEQUENCE</scope>
</reference>
<name>A0A7T7BBX9_CYPBE</name>
<sequence>MDTSYLTPRRILFLILDRESYFFRSPSFYP</sequence>
<dbReference type="EMBL" id="MW067148">
    <property type="protein sequence ID" value="QQK33805.1"/>
    <property type="molecule type" value="Genomic_DNA"/>
</dbReference>
<evidence type="ECO:0000313" key="1">
    <source>
        <dbReference type="EMBL" id="QQK33805.1"/>
    </source>
</evidence>
<protein>
    <submittedName>
        <fullName evidence="1">NADH-plastoquinone oxidoreductase subunit 4</fullName>
    </submittedName>
</protein>
<gene>
    <name evidence="1" type="primary">ndhD</name>
</gene>